<feature type="repeat" description="WD" evidence="3">
    <location>
        <begin position="230"/>
        <end position="271"/>
    </location>
</feature>
<dbReference type="SMART" id="SM00320">
    <property type="entry name" value="WD40"/>
    <property type="match status" value="7"/>
</dbReference>
<keyword evidence="2" id="KW-0677">Repeat</keyword>
<dbReference type="InterPro" id="IPR020472">
    <property type="entry name" value="WD40_PAC1"/>
</dbReference>
<dbReference type="Gene3D" id="2.130.10.10">
    <property type="entry name" value="YVTN repeat-like/Quinoprotein amine dehydrogenase"/>
    <property type="match status" value="3"/>
</dbReference>
<keyword evidence="1 3" id="KW-0853">WD repeat</keyword>
<dbReference type="InterPro" id="IPR015943">
    <property type="entry name" value="WD40/YVTN_repeat-like_dom_sf"/>
</dbReference>
<sequence>LFAEDPADRRERLRILLAISGGPAQLNGIFFFLQDNIVWYHEGPESLSAARMWIANYSLKRAKSRLERARAYYASMPEPQRKAKLQEYIKILPMVGSQVGDTRPLTCCKFSPDGSLLATSSMSGLCRLWSLPDCQLKQNLRGHTAGACSIAWHPRACLQADQQIALASSDGSVKLWSLDHEETLADMEGHGPNRVSRLAFHPSGRFLGTTCFDHSWRLWDLEVCEEVLHQEGHSKAVYDIAFHPDGSLALTAGLDSFGRLWDLRTGRCIMFLEGHLEEMLGVDIAANGYHAATSSADNCVRIWDLRQQQTIYVIPAHTSVITNKHNYLVTSSFDKTAKLWGHPQWTPIRTLEGHSGKVVYADISPDCKLIATCSHDLTFKIWSHESEH</sequence>
<feature type="repeat" description="WD" evidence="3">
    <location>
        <begin position="351"/>
        <end position="388"/>
    </location>
</feature>
<name>A0A183SIH0_SCHSO</name>
<dbReference type="PROSITE" id="PS00678">
    <property type="entry name" value="WD_REPEATS_1"/>
    <property type="match status" value="2"/>
</dbReference>
<dbReference type="AlphaFoldDB" id="A0A183SIH0"/>
<dbReference type="PROSITE" id="PS50294">
    <property type="entry name" value="WD_REPEATS_REGION"/>
    <property type="match status" value="4"/>
</dbReference>
<dbReference type="GO" id="GO:0030621">
    <property type="term" value="F:U4 snRNA binding"/>
    <property type="evidence" value="ECO:0007669"/>
    <property type="project" value="TreeGrafter"/>
</dbReference>
<dbReference type="Pfam" id="PF00400">
    <property type="entry name" value="WD40"/>
    <property type="match status" value="7"/>
</dbReference>
<dbReference type="PANTHER" id="PTHR19846">
    <property type="entry name" value="WD40 REPEAT PROTEIN"/>
    <property type="match status" value="1"/>
</dbReference>
<dbReference type="CDD" id="cd00200">
    <property type="entry name" value="WD40"/>
    <property type="match status" value="1"/>
</dbReference>
<proteinExistence type="predicted"/>
<dbReference type="PRINTS" id="PR00320">
    <property type="entry name" value="GPROTEINBRPT"/>
</dbReference>
<dbReference type="InterPro" id="IPR001680">
    <property type="entry name" value="WD40_rpt"/>
</dbReference>
<dbReference type="GO" id="GO:0000398">
    <property type="term" value="P:mRNA splicing, via spliceosome"/>
    <property type="evidence" value="ECO:0007669"/>
    <property type="project" value="TreeGrafter"/>
</dbReference>
<feature type="repeat" description="WD" evidence="3">
    <location>
        <begin position="98"/>
        <end position="131"/>
    </location>
</feature>
<dbReference type="WBParaSite" id="SSLN_0000416201-mRNA-1">
    <property type="protein sequence ID" value="SSLN_0000416201-mRNA-1"/>
    <property type="gene ID" value="SSLN_0000416201"/>
</dbReference>
<dbReference type="SUPFAM" id="SSF50978">
    <property type="entry name" value="WD40 repeat-like"/>
    <property type="match status" value="1"/>
</dbReference>
<evidence type="ECO:0000256" key="3">
    <source>
        <dbReference type="PROSITE-ProRule" id="PRU00221"/>
    </source>
</evidence>
<dbReference type="GO" id="GO:0017070">
    <property type="term" value="F:U6 snRNA binding"/>
    <property type="evidence" value="ECO:0007669"/>
    <property type="project" value="TreeGrafter"/>
</dbReference>
<accession>A0A183SIH0</accession>
<protein>
    <submittedName>
        <fullName evidence="4">WD_REPEATS_REGION domain-containing protein</fullName>
    </submittedName>
</protein>
<reference evidence="4" key="1">
    <citation type="submission" date="2016-06" db="UniProtKB">
        <authorList>
            <consortium name="WormBaseParasite"/>
        </authorList>
    </citation>
    <scope>IDENTIFICATION</scope>
</reference>
<organism evidence="4">
    <name type="scientific">Schistocephalus solidus</name>
    <name type="common">Tapeworm</name>
    <dbReference type="NCBI Taxonomy" id="70667"/>
    <lineage>
        <taxon>Eukaryota</taxon>
        <taxon>Metazoa</taxon>
        <taxon>Spiralia</taxon>
        <taxon>Lophotrochozoa</taxon>
        <taxon>Platyhelminthes</taxon>
        <taxon>Cestoda</taxon>
        <taxon>Eucestoda</taxon>
        <taxon>Diphyllobothriidea</taxon>
        <taxon>Diphyllobothriidae</taxon>
        <taxon>Schistocephalus</taxon>
    </lineage>
</organism>
<evidence type="ECO:0000256" key="1">
    <source>
        <dbReference type="ARBA" id="ARBA00022574"/>
    </source>
</evidence>
<dbReference type="FunFam" id="2.130.10.10:FF:001211">
    <property type="entry name" value="CBN-PRP-4 protein"/>
    <property type="match status" value="1"/>
</dbReference>
<evidence type="ECO:0000313" key="4">
    <source>
        <dbReference type="WBParaSite" id="SSLN_0000416201-mRNA-1"/>
    </source>
</evidence>
<feature type="repeat" description="WD" evidence="3">
    <location>
        <begin position="195"/>
        <end position="222"/>
    </location>
</feature>
<evidence type="ECO:0000256" key="2">
    <source>
        <dbReference type="ARBA" id="ARBA00022737"/>
    </source>
</evidence>
<feature type="repeat" description="WD" evidence="3">
    <location>
        <begin position="140"/>
        <end position="186"/>
    </location>
</feature>
<dbReference type="GO" id="GO:0046540">
    <property type="term" value="C:U4/U6 x U5 tri-snRNP complex"/>
    <property type="evidence" value="ECO:0007669"/>
    <property type="project" value="TreeGrafter"/>
</dbReference>
<dbReference type="InterPro" id="IPR019775">
    <property type="entry name" value="WD40_repeat_CS"/>
</dbReference>
<dbReference type="PANTHER" id="PTHR19846:SF0">
    <property type="entry name" value="PRE-MRNA PROCESSING FACTOR 4"/>
    <property type="match status" value="1"/>
</dbReference>
<dbReference type="PROSITE" id="PS50082">
    <property type="entry name" value="WD_REPEATS_2"/>
    <property type="match status" value="6"/>
</dbReference>
<feature type="repeat" description="WD" evidence="3">
    <location>
        <begin position="272"/>
        <end position="313"/>
    </location>
</feature>
<dbReference type="InterPro" id="IPR036322">
    <property type="entry name" value="WD40_repeat_dom_sf"/>
</dbReference>